<sequence>MKLKLISVAALLSLSMGIAAHAAEGELVIGTEGAYPPFSMADANGNVTGFDADVGNAVCEKLALKCRFVVQAFDGLIPALNAKRFDVIISGMSITEERGKQIDFSRSYGEFPNNFIAKKGTELADAKDIETLKADLSGLRVGVQGGTTHAAYVEKNMPDVQLMTYDTLDQMQIDLASGRLDSSFADASAQSDFLAKPDGAEFQMVDVVIDSSSDATLGTGLGIGIRKDETELKEKINEALCELGREGTLKTSSEKWFKMDISQTCD</sequence>
<dbReference type="PANTHER" id="PTHR35936:SF17">
    <property type="entry name" value="ARGININE-BINDING EXTRACELLULAR PROTEIN ARTP"/>
    <property type="match status" value="1"/>
</dbReference>
<evidence type="ECO:0000256" key="2">
    <source>
        <dbReference type="SAM" id="SignalP"/>
    </source>
</evidence>
<feature type="chain" id="PRO_5021982199" evidence="2">
    <location>
        <begin position="23"/>
        <end position="266"/>
    </location>
</feature>
<dbReference type="SMART" id="SM00062">
    <property type="entry name" value="PBPb"/>
    <property type="match status" value="1"/>
</dbReference>
<evidence type="ECO:0000313" key="5">
    <source>
        <dbReference type="Proteomes" id="UP000316225"/>
    </source>
</evidence>
<protein>
    <submittedName>
        <fullName evidence="4">Octopine/nopaline transport system substrate-binding protein</fullName>
    </submittedName>
</protein>
<dbReference type="RefSeq" id="WP_145398096.1">
    <property type="nucleotide sequence ID" value="NZ_VLKU01000006.1"/>
</dbReference>
<keyword evidence="5" id="KW-1185">Reference proteome</keyword>
<dbReference type="OrthoDB" id="9807134at2"/>
<evidence type="ECO:0000256" key="1">
    <source>
        <dbReference type="ARBA" id="ARBA00022729"/>
    </source>
</evidence>
<dbReference type="PANTHER" id="PTHR35936">
    <property type="entry name" value="MEMBRANE-BOUND LYTIC MUREIN TRANSGLYCOSYLASE F"/>
    <property type="match status" value="1"/>
</dbReference>
<dbReference type="AlphaFoldDB" id="A0A562NP11"/>
<name>A0A562NP11_9RHOB</name>
<gene>
    <name evidence="4" type="ORF">IQ24_02299</name>
</gene>
<proteinExistence type="predicted"/>
<dbReference type="Proteomes" id="UP000316225">
    <property type="component" value="Unassembled WGS sequence"/>
</dbReference>
<feature type="domain" description="Solute-binding protein family 3/N-terminal" evidence="3">
    <location>
        <begin position="26"/>
        <end position="260"/>
    </location>
</feature>
<dbReference type="EMBL" id="VLKU01000006">
    <property type="protein sequence ID" value="TWI33932.1"/>
    <property type="molecule type" value="Genomic_DNA"/>
</dbReference>
<dbReference type="Pfam" id="PF00497">
    <property type="entry name" value="SBP_bac_3"/>
    <property type="match status" value="1"/>
</dbReference>
<keyword evidence="1 2" id="KW-0732">Signal</keyword>
<evidence type="ECO:0000259" key="3">
    <source>
        <dbReference type="SMART" id="SM00062"/>
    </source>
</evidence>
<organism evidence="4 5">
    <name type="scientific">Paracoccus sulfuroxidans</name>
    <dbReference type="NCBI Taxonomy" id="384678"/>
    <lineage>
        <taxon>Bacteria</taxon>
        <taxon>Pseudomonadati</taxon>
        <taxon>Pseudomonadota</taxon>
        <taxon>Alphaproteobacteria</taxon>
        <taxon>Rhodobacterales</taxon>
        <taxon>Paracoccaceae</taxon>
        <taxon>Paracoccus</taxon>
    </lineage>
</organism>
<dbReference type="InterPro" id="IPR001638">
    <property type="entry name" value="Solute-binding_3/MltF_N"/>
</dbReference>
<comment type="caution">
    <text evidence="4">The sequence shown here is derived from an EMBL/GenBank/DDBJ whole genome shotgun (WGS) entry which is preliminary data.</text>
</comment>
<dbReference type="Gene3D" id="3.40.190.10">
    <property type="entry name" value="Periplasmic binding protein-like II"/>
    <property type="match status" value="2"/>
</dbReference>
<accession>A0A562NP11</accession>
<dbReference type="SUPFAM" id="SSF53850">
    <property type="entry name" value="Periplasmic binding protein-like II"/>
    <property type="match status" value="1"/>
</dbReference>
<feature type="signal peptide" evidence="2">
    <location>
        <begin position="1"/>
        <end position="22"/>
    </location>
</feature>
<reference evidence="4 5" key="1">
    <citation type="journal article" date="2015" name="Stand. Genomic Sci.">
        <title>Genomic Encyclopedia of Bacterial and Archaeal Type Strains, Phase III: the genomes of soil and plant-associated and newly described type strains.</title>
        <authorList>
            <person name="Whitman W.B."/>
            <person name="Woyke T."/>
            <person name="Klenk H.P."/>
            <person name="Zhou Y."/>
            <person name="Lilburn T.G."/>
            <person name="Beck B.J."/>
            <person name="De Vos P."/>
            <person name="Vandamme P."/>
            <person name="Eisen J.A."/>
            <person name="Garrity G."/>
            <person name="Hugenholtz P."/>
            <person name="Kyrpides N.C."/>
        </authorList>
    </citation>
    <scope>NUCLEOTIDE SEQUENCE [LARGE SCALE GENOMIC DNA]</scope>
    <source>
        <strain evidence="4 5">CGMCC 1.5364</strain>
    </source>
</reference>
<evidence type="ECO:0000313" key="4">
    <source>
        <dbReference type="EMBL" id="TWI33932.1"/>
    </source>
</evidence>